<dbReference type="Proteomes" id="UP000193144">
    <property type="component" value="Unassembled WGS sequence"/>
</dbReference>
<feature type="chain" id="PRO_5012440636" evidence="1">
    <location>
        <begin position="24"/>
        <end position="330"/>
    </location>
</feature>
<proteinExistence type="predicted"/>
<evidence type="ECO:0000256" key="1">
    <source>
        <dbReference type="SAM" id="SignalP"/>
    </source>
</evidence>
<reference evidence="2 3" key="1">
    <citation type="submission" date="2016-07" db="EMBL/GenBank/DDBJ databases">
        <title>Pervasive Adenine N6-methylation of Active Genes in Fungi.</title>
        <authorList>
            <consortium name="DOE Joint Genome Institute"/>
            <person name="Mondo S.J."/>
            <person name="Dannebaum R.O."/>
            <person name="Kuo R.C."/>
            <person name="Labutti K."/>
            <person name="Haridas S."/>
            <person name="Kuo A."/>
            <person name="Salamov A."/>
            <person name="Ahrendt S.R."/>
            <person name="Lipzen A."/>
            <person name="Sullivan W."/>
            <person name="Andreopoulos W.B."/>
            <person name="Clum A."/>
            <person name="Lindquist E."/>
            <person name="Daum C."/>
            <person name="Ramamoorthy G.K."/>
            <person name="Gryganskyi A."/>
            <person name="Culley D."/>
            <person name="Magnuson J.K."/>
            <person name="James T.Y."/>
            <person name="O'Malley M.A."/>
            <person name="Stajich J.E."/>
            <person name="Spatafora J.W."/>
            <person name="Visel A."/>
            <person name="Grigoriev I.V."/>
        </authorList>
    </citation>
    <scope>NUCLEOTIDE SEQUENCE [LARGE SCALE GENOMIC DNA]</scope>
    <source>
        <strain evidence="2 3">CBS 115471</strain>
    </source>
</reference>
<comment type="caution">
    <text evidence="2">The sequence shown here is derived from an EMBL/GenBank/DDBJ whole genome shotgun (WGS) entry which is preliminary data.</text>
</comment>
<keyword evidence="1" id="KW-0732">Signal</keyword>
<dbReference type="OrthoDB" id="291007at2759"/>
<dbReference type="STRING" id="1231657.A0A1Y1ZWK3"/>
<gene>
    <name evidence="2" type="ORF">BCR34DRAFT_229324</name>
</gene>
<dbReference type="AlphaFoldDB" id="A0A1Y1ZWK3"/>
<name>A0A1Y1ZWK3_9PLEO</name>
<evidence type="ECO:0000313" key="2">
    <source>
        <dbReference type="EMBL" id="ORY14598.1"/>
    </source>
</evidence>
<keyword evidence="3" id="KW-1185">Reference proteome</keyword>
<feature type="signal peptide" evidence="1">
    <location>
        <begin position="1"/>
        <end position="23"/>
    </location>
</feature>
<evidence type="ECO:0000313" key="3">
    <source>
        <dbReference type="Proteomes" id="UP000193144"/>
    </source>
</evidence>
<accession>A0A1Y1ZWK3</accession>
<sequence>MITNLSYKVAILAFFSSIPYTLGETVVLANCQGNSGKWSEIAYYSGGPTGNPNAIVVVPGTSGGTVWWEGRSVSATFTDGNVFTSHIRGDSSIPEGGYAGPGENLYQGFNCFHHWVPNLYQSPQGGSCGQIYYCNHDAPHDGLRIDFDVWKETVDLVGDFNPYDVYGKVWDRYRTPFFDNSAVQLTDLCSISFEGHGAADNVNGNMAKTLQEIVGKRDEAAKKATSSICTKYRPIEHGQKECIEWGTRTVTTMPKTIKIDAVNIPNNGGAPGEAGYLTTTITCIDPNGVDCNLCKGLSGALGLFGLVGEAAAIWGFAGIVTSAVCASQGC</sequence>
<dbReference type="EMBL" id="MCFA01000032">
    <property type="protein sequence ID" value="ORY14598.1"/>
    <property type="molecule type" value="Genomic_DNA"/>
</dbReference>
<organism evidence="2 3">
    <name type="scientific">Clohesyomyces aquaticus</name>
    <dbReference type="NCBI Taxonomy" id="1231657"/>
    <lineage>
        <taxon>Eukaryota</taxon>
        <taxon>Fungi</taxon>
        <taxon>Dikarya</taxon>
        <taxon>Ascomycota</taxon>
        <taxon>Pezizomycotina</taxon>
        <taxon>Dothideomycetes</taxon>
        <taxon>Pleosporomycetidae</taxon>
        <taxon>Pleosporales</taxon>
        <taxon>Lindgomycetaceae</taxon>
        <taxon>Clohesyomyces</taxon>
    </lineage>
</organism>
<protein>
    <submittedName>
        <fullName evidence="2">Uncharacterized protein</fullName>
    </submittedName>
</protein>